<protein>
    <recommendedName>
        <fullName evidence="4">Transmembrane protein</fullName>
    </recommendedName>
</protein>
<reference evidence="2 3" key="1">
    <citation type="submission" date="2016-01" db="EMBL/GenBank/DDBJ databases">
        <title>The new phylogeny of the genus Mycobacterium.</title>
        <authorList>
            <person name="Tarcisio F."/>
            <person name="Conor M."/>
            <person name="Antonella G."/>
            <person name="Elisabetta G."/>
            <person name="Giulia F.S."/>
            <person name="Sara T."/>
            <person name="Anna F."/>
            <person name="Clotilde B."/>
            <person name="Roberto B."/>
            <person name="Veronica D.S."/>
            <person name="Fabio R."/>
            <person name="Monica P."/>
            <person name="Olivier J."/>
            <person name="Enrico T."/>
            <person name="Nicola S."/>
        </authorList>
    </citation>
    <scope>NUCLEOTIDE SEQUENCE [LARGE SCALE GENOMIC DNA]</scope>
    <source>
        <strain evidence="2 3">DSM 44153</strain>
    </source>
</reference>
<keyword evidence="1" id="KW-0472">Membrane</keyword>
<evidence type="ECO:0000313" key="3">
    <source>
        <dbReference type="Proteomes" id="UP000193090"/>
    </source>
</evidence>
<accession>A0A1X2ELL5</accession>
<evidence type="ECO:0008006" key="4">
    <source>
        <dbReference type="Google" id="ProtNLM"/>
    </source>
</evidence>
<name>A0A1X2ELL5_9MYCO</name>
<feature type="transmembrane region" description="Helical" evidence="1">
    <location>
        <begin position="6"/>
        <end position="21"/>
    </location>
</feature>
<feature type="transmembrane region" description="Helical" evidence="1">
    <location>
        <begin position="92"/>
        <end position="110"/>
    </location>
</feature>
<evidence type="ECO:0000313" key="2">
    <source>
        <dbReference type="EMBL" id="ORX05801.1"/>
    </source>
</evidence>
<dbReference type="Proteomes" id="UP000193090">
    <property type="component" value="Unassembled WGS sequence"/>
</dbReference>
<dbReference type="AlphaFoldDB" id="A0A1X2ELL5"/>
<organism evidence="2 3">
    <name type="scientific">Mycolicibacillus trivialis</name>
    <dbReference type="NCBI Taxonomy" id="1798"/>
    <lineage>
        <taxon>Bacteria</taxon>
        <taxon>Bacillati</taxon>
        <taxon>Actinomycetota</taxon>
        <taxon>Actinomycetes</taxon>
        <taxon>Mycobacteriales</taxon>
        <taxon>Mycobacteriaceae</taxon>
        <taxon>Mycolicibacillus</taxon>
    </lineage>
</organism>
<feature type="transmembrane region" description="Helical" evidence="1">
    <location>
        <begin position="122"/>
        <end position="141"/>
    </location>
</feature>
<feature type="transmembrane region" description="Helical" evidence="1">
    <location>
        <begin position="240"/>
        <end position="260"/>
    </location>
</feature>
<proteinExistence type="predicted"/>
<dbReference type="EMBL" id="LQPZ01000017">
    <property type="protein sequence ID" value="ORX05801.1"/>
    <property type="molecule type" value="Genomic_DNA"/>
</dbReference>
<keyword evidence="3" id="KW-1185">Reference proteome</keyword>
<keyword evidence="1" id="KW-0812">Transmembrane</keyword>
<feature type="transmembrane region" description="Helical" evidence="1">
    <location>
        <begin position="60"/>
        <end position="80"/>
    </location>
</feature>
<feature type="transmembrane region" description="Helical" evidence="1">
    <location>
        <begin position="212"/>
        <end position="234"/>
    </location>
</feature>
<sequence>MAALSAVVFALSWWLGLYLLARNPRKPVLAWAAAGLCGFALVVAVDAVRLVTGGDLLDRIEIYLVAFPAAAWFAVLLELARPADRRAGRAGTLILTAAVTAALLVAAALAGGVGGPLRTGHWLMFAVISLSTLAAMGHAALRTAQPGSVVGVVVVATLFFALANAILIIPLGLIPSAVALASTGFDVLLLGVAVAVWDAFDEGQALRADMLRSFLGAVAVAVVFGLQVLAAMAMTETGTATLTILEFTTLAVAIALQVFAGPLSGLLDRLAFWNSPALRADRAALRDTESALPLRATGPLDHLDDDTFARLTRRALSHYGDLPKLIASPLTALPTIDQRLAERGAADQPLERAAELKALLAEHIGRLKPRDGGDFGTTEEWRHYNALYFPYVAGVRAYAQNATPAGLDPTARQAWRWLITEVPQRSLHNWQNAAARLIAAELRAGAAAAGDVAVGGSAMSTPGSRG</sequence>
<gene>
    <name evidence="2" type="ORF">AWC30_08205</name>
</gene>
<evidence type="ECO:0000256" key="1">
    <source>
        <dbReference type="SAM" id="Phobius"/>
    </source>
</evidence>
<feature type="transmembrane region" description="Helical" evidence="1">
    <location>
        <begin position="148"/>
        <end position="171"/>
    </location>
</feature>
<keyword evidence="1" id="KW-1133">Transmembrane helix</keyword>
<dbReference type="RefSeq" id="WP_085109641.1">
    <property type="nucleotide sequence ID" value="NZ_JACKSN010000003.1"/>
</dbReference>
<feature type="transmembrane region" description="Helical" evidence="1">
    <location>
        <begin position="177"/>
        <end position="200"/>
    </location>
</feature>
<dbReference type="STRING" id="1798.AWC30_08205"/>
<feature type="transmembrane region" description="Helical" evidence="1">
    <location>
        <begin position="28"/>
        <end position="48"/>
    </location>
</feature>
<comment type="caution">
    <text evidence="2">The sequence shown here is derived from an EMBL/GenBank/DDBJ whole genome shotgun (WGS) entry which is preliminary data.</text>
</comment>